<organism evidence="2">
    <name type="scientific">marine sediment metagenome</name>
    <dbReference type="NCBI Taxonomy" id="412755"/>
    <lineage>
        <taxon>unclassified sequences</taxon>
        <taxon>metagenomes</taxon>
        <taxon>ecological metagenomes</taxon>
    </lineage>
</organism>
<comment type="caution">
    <text evidence="2">The sequence shown here is derived from an EMBL/GenBank/DDBJ whole genome shotgun (WGS) entry which is preliminary data.</text>
</comment>
<name>A0A0F9SHP2_9ZZZZ</name>
<dbReference type="EMBL" id="LAZR01002529">
    <property type="protein sequence ID" value="KKN28863.1"/>
    <property type="molecule type" value="Genomic_DNA"/>
</dbReference>
<evidence type="ECO:0000259" key="1">
    <source>
        <dbReference type="Pfam" id="PF03330"/>
    </source>
</evidence>
<dbReference type="Pfam" id="PF03330">
    <property type="entry name" value="DPBB_1"/>
    <property type="match status" value="1"/>
</dbReference>
<dbReference type="PANTHER" id="PTHR34183">
    <property type="entry name" value="ENDOLYTIC PEPTIDOGLYCAN TRANSGLYCOSYLASE RLPA"/>
    <property type="match status" value="1"/>
</dbReference>
<dbReference type="PANTHER" id="PTHR34183:SF1">
    <property type="entry name" value="ENDOLYTIC PEPTIDOGLYCAN TRANSGLYCOSYLASE RLPA"/>
    <property type="match status" value="1"/>
</dbReference>
<gene>
    <name evidence="2" type="ORF">LCGC14_0850030</name>
</gene>
<accession>A0A0F9SHP2</accession>
<reference evidence="2" key="1">
    <citation type="journal article" date="2015" name="Nature">
        <title>Complex archaea that bridge the gap between prokaryotes and eukaryotes.</title>
        <authorList>
            <person name="Spang A."/>
            <person name="Saw J.H."/>
            <person name="Jorgensen S.L."/>
            <person name="Zaremba-Niedzwiedzka K."/>
            <person name="Martijn J."/>
            <person name="Lind A.E."/>
            <person name="van Eijk R."/>
            <person name="Schleper C."/>
            <person name="Guy L."/>
            <person name="Ettema T.J."/>
        </authorList>
    </citation>
    <scope>NUCLEOTIDE SEQUENCE</scope>
</reference>
<dbReference type="InterPro" id="IPR036908">
    <property type="entry name" value="RlpA-like_sf"/>
</dbReference>
<dbReference type="AlphaFoldDB" id="A0A0F9SHP2"/>
<dbReference type="CDD" id="cd22268">
    <property type="entry name" value="DPBB_RlpA-like"/>
    <property type="match status" value="1"/>
</dbReference>
<feature type="domain" description="RlpA-like protein double-psi beta-barrel" evidence="1">
    <location>
        <begin position="31"/>
        <end position="134"/>
    </location>
</feature>
<evidence type="ECO:0000313" key="2">
    <source>
        <dbReference type="EMBL" id="KKN28863.1"/>
    </source>
</evidence>
<protein>
    <recommendedName>
        <fullName evidence="1">RlpA-like protein double-psi beta-barrel domain-containing protein</fullName>
    </recommendedName>
</protein>
<dbReference type="InterPro" id="IPR009009">
    <property type="entry name" value="RlpA-like_DPBB"/>
</dbReference>
<dbReference type="Gene3D" id="2.40.40.10">
    <property type="entry name" value="RlpA-like domain"/>
    <property type="match status" value="1"/>
</dbReference>
<proteinExistence type="predicted"/>
<sequence>MVRWLVLLLMLLPHTGGTLPPIEELKWKEIEHGLASWYGGHYIGRRTASGSVYTGRDSTVAHRQLPFGTLIRLVRRGVGGRYSTGVVAIVTDRGPYCEYVGSYFYSCRQRRIVDVSERVAEELGFKKRGVAYVSLEILDLD</sequence>